<feature type="compositionally biased region" description="Polar residues" evidence="1">
    <location>
        <begin position="68"/>
        <end position="79"/>
    </location>
</feature>
<evidence type="ECO:0000313" key="3">
    <source>
        <dbReference type="Proteomes" id="UP000199727"/>
    </source>
</evidence>
<feature type="compositionally biased region" description="Basic residues" evidence="1">
    <location>
        <begin position="312"/>
        <end position="325"/>
    </location>
</feature>
<organism evidence="2 3">
    <name type="scientific">Cryptococcus neoformans Tu259-1</name>
    <dbReference type="NCBI Taxonomy" id="1230072"/>
    <lineage>
        <taxon>Eukaryota</taxon>
        <taxon>Fungi</taxon>
        <taxon>Dikarya</taxon>
        <taxon>Basidiomycota</taxon>
        <taxon>Agaricomycotina</taxon>
        <taxon>Tremellomycetes</taxon>
        <taxon>Tremellales</taxon>
        <taxon>Cryptococcaceae</taxon>
        <taxon>Cryptococcus</taxon>
        <taxon>Cryptococcus neoformans species complex</taxon>
    </lineage>
</organism>
<protein>
    <submittedName>
        <fullName evidence="2">Uncharacterized protein</fullName>
    </submittedName>
</protein>
<comment type="caution">
    <text evidence="2">The sequence shown here is derived from an EMBL/GenBank/DDBJ whole genome shotgun (WGS) entry which is preliminary data.</text>
</comment>
<feature type="compositionally biased region" description="Low complexity" evidence="1">
    <location>
        <begin position="95"/>
        <end position="105"/>
    </location>
</feature>
<evidence type="ECO:0000256" key="1">
    <source>
        <dbReference type="SAM" id="MobiDB-lite"/>
    </source>
</evidence>
<reference evidence="2 3" key="1">
    <citation type="submission" date="2017-06" db="EMBL/GenBank/DDBJ databases">
        <title>Global population genomics of the pathogenic fungus Cryptococcus neoformans var. grubii.</title>
        <authorList>
            <person name="Cuomo C."/>
            <person name="Litvintseva A."/>
            <person name="Chen Y."/>
            <person name="Young S."/>
            <person name="Zeng Q."/>
            <person name="Chapman S."/>
            <person name="Gujja S."/>
            <person name="Saif S."/>
            <person name="Birren B."/>
        </authorList>
    </citation>
    <scope>NUCLEOTIDE SEQUENCE [LARGE SCALE GENOMIC DNA]</scope>
    <source>
        <strain evidence="2 3">Tu259-1</strain>
    </source>
</reference>
<name>A0A854QL53_CRYNE</name>
<feature type="region of interest" description="Disordered" evidence="1">
    <location>
        <begin position="1"/>
        <end position="52"/>
    </location>
</feature>
<evidence type="ECO:0000313" key="2">
    <source>
        <dbReference type="EMBL" id="OXG22004.1"/>
    </source>
</evidence>
<feature type="region of interest" description="Disordered" evidence="1">
    <location>
        <begin position="68"/>
        <end position="178"/>
    </location>
</feature>
<feature type="compositionally biased region" description="Acidic residues" evidence="1">
    <location>
        <begin position="8"/>
        <end position="18"/>
    </location>
</feature>
<accession>A0A854QL53</accession>
<sequence length="343" mass="38465">MSRASVIVDDDDEDDEFAGIESITASQWVRDPVVNRHSGPSSSSKHSSQDVTADDNFAYFIERRQFQTPELSHFNTSDPVSIPVLRTPRSSPRQSHPSTPISWSPSPSPLPSRIRKTFPEDIEDKENVPPSSGSIEQTSKGSLGKSKRRRMVIDSEDEEVIAGQKQRKDKGKGKGKEPEVIEILDEAMPNERWIGHVDYNPTEDYYDSHDEPYDYYDPLPFNRQDPVSISPRPLGEIPHIDPIQHPPDGPIAATSILATMDYPLTMVSDLDDRLQEFYTTHFRRGADKDINSALKGSRTSGGDDENGTAGGKAKKATSFKRKSWPRRGWNNTSFRGRGKAKKK</sequence>
<dbReference type="EMBL" id="AMKT01000041">
    <property type="protein sequence ID" value="OXG22004.1"/>
    <property type="molecule type" value="Genomic_DNA"/>
</dbReference>
<proteinExistence type="predicted"/>
<feature type="region of interest" description="Disordered" evidence="1">
    <location>
        <begin position="292"/>
        <end position="343"/>
    </location>
</feature>
<feature type="compositionally biased region" description="Polar residues" evidence="1">
    <location>
        <begin position="129"/>
        <end position="141"/>
    </location>
</feature>
<dbReference type="OrthoDB" id="2575883at2759"/>
<gene>
    <name evidence="2" type="ORF">C361_03432</name>
</gene>
<dbReference type="Proteomes" id="UP000199727">
    <property type="component" value="Unassembled WGS sequence"/>
</dbReference>
<dbReference type="AlphaFoldDB" id="A0A854QL53"/>